<evidence type="ECO:0000313" key="5">
    <source>
        <dbReference type="Proteomes" id="UP000003861"/>
    </source>
</evidence>
<evidence type="ECO:0000313" key="4">
    <source>
        <dbReference type="EMBL" id="ERJ06881.1"/>
    </source>
</evidence>
<comment type="similarity">
    <text evidence="1">Belongs to the short-chain dehydrogenases/reductases (SDR) family.</text>
</comment>
<reference evidence="4 5" key="2">
    <citation type="journal article" date="2013" name="PLoS ONE">
        <title>INDIGO - INtegrated Data Warehouse of MIcrobial GenOmes with Examples from the Red Sea Extremophiles.</title>
        <authorList>
            <person name="Alam I."/>
            <person name="Antunes A."/>
            <person name="Kamau A.A."/>
            <person name="Ba Alawi W."/>
            <person name="Kalkatawi M."/>
            <person name="Stingl U."/>
            <person name="Bajic V.B."/>
        </authorList>
    </citation>
    <scope>NUCLEOTIDE SEQUENCE [LARGE SCALE GENOMIC DNA]</scope>
    <source>
        <strain evidence="4 5">SARL4B</strain>
    </source>
</reference>
<organism evidence="4 5">
    <name type="scientific">Halorhabdus tiamatea SARL4B</name>
    <dbReference type="NCBI Taxonomy" id="1033806"/>
    <lineage>
        <taxon>Archaea</taxon>
        <taxon>Methanobacteriati</taxon>
        <taxon>Methanobacteriota</taxon>
        <taxon>Stenosarchaea group</taxon>
        <taxon>Halobacteria</taxon>
        <taxon>Halobacteriales</taxon>
        <taxon>Haloarculaceae</taxon>
        <taxon>Halorhabdus</taxon>
    </lineage>
</organism>
<dbReference type="InterPro" id="IPR020904">
    <property type="entry name" value="Sc_DH/Rdtase_CS"/>
</dbReference>
<dbReference type="OrthoDB" id="7442at2157"/>
<dbReference type="InterPro" id="IPR002347">
    <property type="entry name" value="SDR_fam"/>
</dbReference>
<evidence type="ECO:0000256" key="2">
    <source>
        <dbReference type="ARBA" id="ARBA00023002"/>
    </source>
</evidence>
<dbReference type="PROSITE" id="PS00061">
    <property type="entry name" value="ADH_SHORT"/>
    <property type="match status" value="1"/>
</dbReference>
<dbReference type="EMBL" id="HF571520">
    <property type="protein sequence ID" value="CCQ32416.1"/>
    <property type="molecule type" value="Genomic_DNA"/>
</dbReference>
<dbReference type="PRINTS" id="PR00080">
    <property type="entry name" value="SDRFAMILY"/>
</dbReference>
<dbReference type="GeneID" id="23798391"/>
<evidence type="ECO:0000256" key="1">
    <source>
        <dbReference type="ARBA" id="ARBA00006484"/>
    </source>
</evidence>
<dbReference type="Pfam" id="PF13561">
    <property type="entry name" value="adh_short_C2"/>
    <property type="match status" value="1"/>
</dbReference>
<reference evidence="3 6" key="3">
    <citation type="journal article" date="2014" name="Environ. Microbiol.">
        <title>Halorhabdus tiamatea: proteogenomics and glycosidase activity measurements identify the first cultivated euryarchaeon from a deep-sea anoxic brine lake as potential polysaccharide degrader.</title>
        <authorList>
            <person name="Werner J."/>
            <person name="Ferrer M."/>
            <person name="Michel G."/>
            <person name="Mann A.J."/>
            <person name="Huang S."/>
            <person name="Juarez S."/>
            <person name="Ciordia S."/>
            <person name="Albar J.P."/>
            <person name="Alcaide M."/>
            <person name="La Cono V."/>
            <person name="Yakimov M.M."/>
            <person name="Antunes A."/>
            <person name="Taborda M."/>
            <person name="Da Costa M.S."/>
            <person name="Amann R.I."/>
            <person name="Gloeckner F.O."/>
            <person name="Golyshina O.V."/>
            <person name="Golyshin P.N."/>
            <person name="Teeling H."/>
        </authorList>
    </citation>
    <scope>NUCLEOTIDE SEQUENCE [LARGE SCALE GENOMIC DNA]</scope>
    <source>
        <strain evidence="6">SARL4B</strain>
        <strain evidence="3">Type strain: SARL4B</strain>
    </source>
</reference>
<dbReference type="FunFam" id="3.40.50.720:FF:000084">
    <property type="entry name" value="Short-chain dehydrogenase reductase"/>
    <property type="match status" value="1"/>
</dbReference>
<dbReference type="PANTHER" id="PTHR24321:SF11">
    <property type="entry name" value="BLR0893 PROTEIN"/>
    <property type="match status" value="1"/>
</dbReference>
<evidence type="ECO:0000313" key="6">
    <source>
        <dbReference type="Proteomes" id="UP000015381"/>
    </source>
</evidence>
<accession>F7PHN5</accession>
<sequence>MAQYDFDGRVAAVTGAASGIGRETAVQFAESGAAVVVADVDDEKGESVVADIEADGGEAVYVHTDVTSMDDVEAMVETAVEEFGRLDYAVNNAGIGGQQAPAGGLSEDDWMAVIDVNLNGVWRSQKAELDVMTDQDDGGVVINMASVLGKVAFENSSGYVSAKHGVIGLTKTAAWEYAQEGVRVNAIGPGFIATQMLDENGITSNEEVRAQIEAMHSEDRLGEPEEIADAVLWLCSDGASFTNGETLMVDSGFTAR</sequence>
<protein>
    <submittedName>
        <fullName evidence="4">3-oxoacyl-acyl-carrier protein reductase</fullName>
        <ecNumber evidence="4">1.1.1.100</ecNumber>
    </submittedName>
    <submittedName>
        <fullName evidence="3">Short-chain dehydrogenase/reductase SDR</fullName>
    </submittedName>
</protein>
<proteinExistence type="inferred from homology"/>
<dbReference type="eggNOG" id="arCOG01259">
    <property type="taxonomic scope" value="Archaea"/>
</dbReference>
<dbReference type="Proteomes" id="UP000015381">
    <property type="component" value="Chromosome I"/>
</dbReference>
<evidence type="ECO:0000313" key="3">
    <source>
        <dbReference type="EMBL" id="CCQ32416.1"/>
    </source>
</evidence>
<keyword evidence="2 4" id="KW-0560">Oxidoreductase</keyword>
<gene>
    <name evidence="4" type="ORF">HLRTI_000954</name>
    <name evidence="3" type="ORF">HTIA_0266</name>
</gene>
<dbReference type="EMBL" id="AFNT02000008">
    <property type="protein sequence ID" value="ERJ06881.1"/>
    <property type="molecule type" value="Genomic_DNA"/>
</dbReference>
<dbReference type="HOGENOM" id="CLU_010194_1_0_2"/>
<keyword evidence="6" id="KW-1185">Reference proteome</keyword>
<dbReference type="GO" id="GO:0004316">
    <property type="term" value="F:3-oxoacyl-[acyl-carrier-protein] reductase (NADPH) activity"/>
    <property type="evidence" value="ECO:0007669"/>
    <property type="project" value="UniProtKB-EC"/>
</dbReference>
<dbReference type="KEGG" id="hti:HTIA_0266"/>
<dbReference type="EC" id="1.1.1.100" evidence="4"/>
<dbReference type="AlphaFoldDB" id="F7PHN5"/>
<dbReference type="InterPro" id="IPR036291">
    <property type="entry name" value="NAD(P)-bd_dom_sf"/>
</dbReference>
<dbReference type="SUPFAM" id="SSF51735">
    <property type="entry name" value="NAD(P)-binding Rossmann-fold domains"/>
    <property type="match status" value="1"/>
</dbReference>
<dbReference type="Gene3D" id="3.40.50.720">
    <property type="entry name" value="NAD(P)-binding Rossmann-like Domain"/>
    <property type="match status" value="1"/>
</dbReference>
<name>F7PHN5_9EURY</name>
<dbReference type="STRING" id="1033806.HTIA_0266"/>
<dbReference type="PRINTS" id="PR00081">
    <property type="entry name" value="GDHRDH"/>
</dbReference>
<dbReference type="RefSeq" id="WP_008524970.1">
    <property type="nucleotide sequence ID" value="NC_021921.1"/>
</dbReference>
<reference evidence="4 5" key="1">
    <citation type="journal article" date="2011" name="J. Bacteriol.">
        <title>Genome sequence of Halorhabdus tiamatea, the first archaeon isolated from a deep-sea anoxic brine lake.</title>
        <authorList>
            <person name="Antunes A."/>
            <person name="Alam I."/>
            <person name="Bajic V.B."/>
            <person name="Stingl U."/>
        </authorList>
    </citation>
    <scope>NUCLEOTIDE SEQUENCE [LARGE SCALE GENOMIC DNA]</scope>
    <source>
        <strain evidence="4 5">SARL4B</strain>
    </source>
</reference>
<dbReference type="Proteomes" id="UP000003861">
    <property type="component" value="Unassembled WGS sequence"/>
</dbReference>
<dbReference type="NCBIfam" id="NF005559">
    <property type="entry name" value="PRK07231.1"/>
    <property type="match status" value="1"/>
</dbReference>
<dbReference type="PANTHER" id="PTHR24321">
    <property type="entry name" value="DEHYDROGENASES, SHORT CHAIN"/>
    <property type="match status" value="1"/>
</dbReference>